<dbReference type="Proteomes" id="UP000515561">
    <property type="component" value="Chromosome"/>
</dbReference>
<evidence type="ECO:0000313" key="1">
    <source>
        <dbReference type="EMBL" id="BCJ94700.1"/>
    </source>
</evidence>
<dbReference type="KEGG" id="acel:acsn021_22690"/>
<dbReference type="AlphaFoldDB" id="A0A6S6R5J8"/>
<organism evidence="1 2">
    <name type="scientific">Anaerocolumna cellulosilytica</name>
    <dbReference type="NCBI Taxonomy" id="433286"/>
    <lineage>
        <taxon>Bacteria</taxon>
        <taxon>Bacillati</taxon>
        <taxon>Bacillota</taxon>
        <taxon>Clostridia</taxon>
        <taxon>Lachnospirales</taxon>
        <taxon>Lachnospiraceae</taxon>
        <taxon>Anaerocolumna</taxon>
    </lineage>
</organism>
<dbReference type="EMBL" id="AP023367">
    <property type="protein sequence ID" value="BCJ94700.1"/>
    <property type="molecule type" value="Genomic_DNA"/>
</dbReference>
<reference evidence="1 2" key="1">
    <citation type="journal article" date="2016" name="Int. J. Syst. Evol. Microbiol.">
        <title>Descriptions of Anaerotaenia torta gen. nov., sp. nov. and Anaerocolumna cellulosilytica gen. nov., sp. nov. isolated from a methanogenic reactor of cattle waste.</title>
        <authorList>
            <person name="Uek A."/>
            <person name="Ohtaki Y."/>
            <person name="Kaku N."/>
            <person name="Ueki K."/>
        </authorList>
    </citation>
    <scope>NUCLEOTIDE SEQUENCE [LARGE SCALE GENOMIC DNA]</scope>
    <source>
        <strain evidence="1 2">SN021</strain>
    </source>
</reference>
<dbReference type="RefSeq" id="WP_279289739.1">
    <property type="nucleotide sequence ID" value="NZ_AP023367.1"/>
</dbReference>
<name>A0A6S6R5J8_9FIRM</name>
<accession>A0A6S6R5J8</accession>
<evidence type="ECO:0000313" key="2">
    <source>
        <dbReference type="Proteomes" id="UP000515561"/>
    </source>
</evidence>
<protein>
    <submittedName>
        <fullName evidence="1">Uncharacterized protein</fullName>
    </submittedName>
</protein>
<sequence>MNILDFEKKHVHPCDGIYFEELNKADVIRVRKMRQMLSEHS</sequence>
<gene>
    <name evidence="1" type="ORF">acsn021_22690</name>
</gene>
<proteinExistence type="predicted"/>
<keyword evidence="2" id="KW-1185">Reference proteome</keyword>